<feature type="transmembrane region" description="Helical" evidence="2">
    <location>
        <begin position="168"/>
        <end position="193"/>
    </location>
</feature>
<reference evidence="3 4" key="1">
    <citation type="submission" date="2016-08" db="EMBL/GenBank/DDBJ databases">
        <title>A Parts List for Fungal Cellulosomes Revealed by Comparative Genomics.</title>
        <authorList>
            <consortium name="DOE Joint Genome Institute"/>
            <person name="Haitjema C.H."/>
            <person name="Gilmore S.P."/>
            <person name="Henske J.K."/>
            <person name="Solomon K.V."/>
            <person name="De Groot R."/>
            <person name="Kuo A."/>
            <person name="Mondo S.J."/>
            <person name="Salamov A.A."/>
            <person name="Labutti K."/>
            <person name="Zhao Z."/>
            <person name="Chiniquy J."/>
            <person name="Barry K."/>
            <person name="Brewer H.M."/>
            <person name="Purvine S.O."/>
            <person name="Wright A.T."/>
            <person name="Boxma B."/>
            <person name="Van Alen T."/>
            <person name="Hackstein J.H."/>
            <person name="Baker S.E."/>
            <person name="Grigoriev I.V."/>
            <person name="O'Malley M.A."/>
        </authorList>
    </citation>
    <scope>NUCLEOTIDE SEQUENCE [LARGE SCALE GENOMIC DNA]</scope>
    <source>
        <strain evidence="3 4">G1</strain>
    </source>
</reference>
<feature type="compositionally biased region" description="Basic and acidic residues" evidence="1">
    <location>
        <begin position="552"/>
        <end position="562"/>
    </location>
</feature>
<proteinExistence type="predicted"/>
<keyword evidence="4" id="KW-1185">Reference proteome</keyword>
<feature type="transmembrane region" description="Helical" evidence="2">
    <location>
        <begin position="21"/>
        <end position="46"/>
    </location>
</feature>
<dbReference type="OrthoDB" id="2156462at2759"/>
<feature type="transmembrane region" description="Helical" evidence="2">
    <location>
        <begin position="971"/>
        <end position="996"/>
    </location>
</feature>
<feature type="transmembrane region" description="Helical" evidence="2">
    <location>
        <begin position="270"/>
        <end position="291"/>
    </location>
</feature>
<feature type="transmembrane region" description="Helical" evidence="2">
    <location>
        <begin position="1280"/>
        <end position="1302"/>
    </location>
</feature>
<name>A0A1Y2DZL1_9FUNG</name>
<keyword evidence="2" id="KW-0812">Transmembrane</keyword>
<comment type="caution">
    <text evidence="3">The sequence shown here is derived from an EMBL/GenBank/DDBJ whole genome shotgun (WGS) entry which is preliminary data.</text>
</comment>
<organism evidence="3 4">
    <name type="scientific">Neocallimastix californiae</name>
    <dbReference type="NCBI Taxonomy" id="1754190"/>
    <lineage>
        <taxon>Eukaryota</taxon>
        <taxon>Fungi</taxon>
        <taxon>Fungi incertae sedis</taxon>
        <taxon>Chytridiomycota</taxon>
        <taxon>Chytridiomycota incertae sedis</taxon>
        <taxon>Neocallimastigomycetes</taxon>
        <taxon>Neocallimastigales</taxon>
        <taxon>Neocallimastigaceae</taxon>
        <taxon>Neocallimastix</taxon>
    </lineage>
</organism>
<dbReference type="Proteomes" id="UP000193920">
    <property type="component" value="Unassembled WGS sequence"/>
</dbReference>
<dbReference type="STRING" id="1754190.A0A1Y2DZL1"/>
<dbReference type="PANTHER" id="PTHR31600:SF2">
    <property type="entry name" value="GAMETE ENRICHED GENE 10 PROTEIN-RELATED"/>
    <property type="match status" value="1"/>
</dbReference>
<feature type="compositionally biased region" description="Low complexity" evidence="1">
    <location>
        <begin position="377"/>
        <end position="388"/>
    </location>
</feature>
<feature type="transmembrane region" description="Helical" evidence="2">
    <location>
        <begin position="781"/>
        <end position="802"/>
    </location>
</feature>
<feature type="region of interest" description="Disordered" evidence="1">
    <location>
        <begin position="526"/>
        <end position="572"/>
    </location>
</feature>
<feature type="region of interest" description="Disordered" evidence="1">
    <location>
        <begin position="345"/>
        <end position="417"/>
    </location>
</feature>
<evidence type="ECO:0000313" key="3">
    <source>
        <dbReference type="EMBL" id="ORY64687.1"/>
    </source>
</evidence>
<feature type="transmembrane region" description="Helical" evidence="2">
    <location>
        <begin position="123"/>
        <end position="148"/>
    </location>
</feature>
<feature type="compositionally biased region" description="Acidic residues" evidence="1">
    <location>
        <begin position="563"/>
        <end position="572"/>
    </location>
</feature>
<keyword evidence="2" id="KW-0472">Membrane</keyword>
<sequence length="1345" mass="157306">MNDNPQLLYDDQSFIREKQNALYTLMFIISNGTKLHFICHCILVFLEDIQLIYFVFNNKSVISMNENLRKLISYLALDNIEFRDFRYIIYALEILYLIGAAILIVYLLFIYSEKYKENYAIKYLRFHAVLFNSVLFPIFTHALLKILIPTKNQTFAAFPEISYLHGDFFLVILTLVTAPFYLIIQFLYLPFVYINPTPFKKNNSLCQSYSYIGLKYNVAVFLLILITQFCRTYVDYISNYIFIALFLYILYASSELLSRQPYYNKHVNNFRAGMWIMILGMTIIDLFALLFGNGKSFFSILAIIIGVCCFFLGNFLNRYRYKKHINEIYMRFKAKKMEDKNIYNRENGIESSSNKSSENESYSSEDENNEEKLISVDSYSSSENNNNNKSKKNKKKAEESEESEEESGSEEYDSDSDVNSVVISDRISERITSFSTIQETVHSYVLNEPVIIFKDISDFELACRFLWNNETREAFQLMRELYKEGQNLFSKNPYLNTYYSYYLLYINERVSKEDKEYILDLNKNNDNYNDYEDEGESGSGIGSESGSGSGSENEREHYKKHEEDDDDEDNEDEIMDEDTLNRDNPDFLLSKALASKLNYLGRYFVRYLIFEIKEKKKEEKDYYKKEAREILEHMQHDAVEKHITILDLLKKFFTNIKFANKHNSKSENFDMDKYLEAIFELKKNTLSLYHDIITKYPDEKSTYQLYTLFMTEVMNQTETDKYMLAEGDSYMALNMPDSKKMDGASNAGGSSVGDSESKKRKMLKTNMINSFTNKSKKISKLVIFMFASIIILYTGVMIYGFIHINNFNNSIRDIEVLQDMNYNVHNLLSRTRMLTGVLTQSGEDIINDRLPVLLSYIDNIENKYIPILKKYSLTPASEKPVVVYNTDGQRSEYVHYNGYELVKNIVVWGRGIFNVPAKEFIARTERGENILEDYRIKMFAENFQYYYSNIIEDTMNTIYEDEIASKNAQMYLIYGMTGVLVVLSLLINIFGITPLYKNSRSLFNKTLRMFKFLMKGSLNDIISKFEISIESITDTYDISFDNKKNKVGNIENQSIVHRNYRKLRGLIINILLITSVILLTIPIIFQDKSIIKNLNYNLQVGKRKDMVIFTSIFSYEVLLQDNNFYVPGYAETLLNYEINKLETLQNKIYKGELGLKSTTEMRNLDELLITRKCREASCDDIAENIEIGWSKNMAIIYYNESLDEFIEKIKAILSLSRIKKYKVPEHMYGKIENFVSLIFTAFAEPNFAYELSSVQILFDGLERFDAILYNDLFNSIRVTLLYLIIIIFIGIFFISISAVITYKMIKSTNEILNELVNMIFIIPTSTINMIPQFKRFVETGSFEED</sequence>
<dbReference type="InterPro" id="IPR052994">
    <property type="entry name" value="Tiny_macrocysts_regulators"/>
</dbReference>
<feature type="transmembrane region" description="Helical" evidence="2">
    <location>
        <begin position="87"/>
        <end position="111"/>
    </location>
</feature>
<feature type="compositionally biased region" description="Acidic residues" evidence="1">
    <location>
        <begin position="399"/>
        <end position="416"/>
    </location>
</feature>
<keyword evidence="2" id="KW-1133">Transmembrane helix</keyword>
<evidence type="ECO:0000256" key="1">
    <source>
        <dbReference type="SAM" id="MobiDB-lite"/>
    </source>
</evidence>
<evidence type="ECO:0000256" key="2">
    <source>
        <dbReference type="SAM" id="Phobius"/>
    </source>
</evidence>
<accession>A0A1Y2DZL1</accession>
<dbReference type="EMBL" id="MCOG01000053">
    <property type="protein sequence ID" value="ORY64687.1"/>
    <property type="molecule type" value="Genomic_DNA"/>
</dbReference>
<feature type="transmembrane region" description="Helical" evidence="2">
    <location>
        <begin position="297"/>
        <end position="316"/>
    </location>
</feature>
<feature type="transmembrane region" description="Helical" evidence="2">
    <location>
        <begin position="1066"/>
        <end position="1085"/>
    </location>
</feature>
<feature type="compositionally biased region" description="Low complexity" evidence="1">
    <location>
        <begin position="349"/>
        <end position="362"/>
    </location>
</feature>
<feature type="transmembrane region" description="Helical" evidence="2">
    <location>
        <begin position="240"/>
        <end position="258"/>
    </location>
</feature>
<feature type="compositionally biased region" description="Gly residues" evidence="1">
    <location>
        <begin position="537"/>
        <end position="549"/>
    </location>
</feature>
<feature type="transmembrane region" description="Helical" evidence="2">
    <location>
        <begin position="214"/>
        <end position="234"/>
    </location>
</feature>
<gene>
    <name evidence="3" type="ORF">LY90DRAFT_668075</name>
</gene>
<evidence type="ECO:0000313" key="4">
    <source>
        <dbReference type="Proteomes" id="UP000193920"/>
    </source>
</evidence>
<dbReference type="PANTHER" id="PTHR31600">
    <property type="entry name" value="TINY MACROCYSTS PROTEIN B-RELATED"/>
    <property type="match status" value="1"/>
</dbReference>
<protein>
    <submittedName>
        <fullName evidence="3">Uncharacterized protein</fullName>
    </submittedName>
</protein>